<dbReference type="GO" id="GO:0046872">
    <property type="term" value="F:metal ion binding"/>
    <property type="evidence" value="ECO:0007669"/>
    <property type="project" value="UniProtKB-UniRule"/>
</dbReference>
<feature type="domain" description="HhH-GPD" evidence="15">
    <location>
        <begin position="48"/>
        <end position="199"/>
    </location>
</feature>
<reference evidence="16" key="2">
    <citation type="journal article" date="2021" name="PeerJ">
        <title>Extensive microbial diversity within the chicken gut microbiome revealed by metagenomics and culture.</title>
        <authorList>
            <person name="Gilroy R."/>
            <person name="Ravi A."/>
            <person name="Getino M."/>
            <person name="Pursley I."/>
            <person name="Horton D.L."/>
            <person name="Alikhan N.F."/>
            <person name="Baker D."/>
            <person name="Gharbi K."/>
            <person name="Hall N."/>
            <person name="Watson M."/>
            <person name="Adriaenssens E.M."/>
            <person name="Foster-Nyarko E."/>
            <person name="Jarju S."/>
            <person name="Secka A."/>
            <person name="Antonio M."/>
            <person name="Oren A."/>
            <person name="Chaudhuri R.R."/>
            <person name="La Ragione R."/>
            <person name="Hildebrand F."/>
            <person name="Pallen M.J."/>
        </authorList>
    </citation>
    <scope>NUCLEOTIDE SEQUENCE</scope>
    <source>
        <strain evidence="16">CHK178-757</strain>
    </source>
</reference>
<keyword evidence="11" id="KW-0411">Iron-sulfur</keyword>
<dbReference type="Pfam" id="PF14815">
    <property type="entry name" value="NUDIX_4"/>
    <property type="match status" value="1"/>
</dbReference>
<dbReference type="SMART" id="SM00525">
    <property type="entry name" value="FES"/>
    <property type="match status" value="1"/>
</dbReference>
<proteinExistence type="inferred from homology"/>
<evidence type="ECO:0000256" key="11">
    <source>
        <dbReference type="ARBA" id="ARBA00023014"/>
    </source>
</evidence>
<dbReference type="GO" id="GO:0000701">
    <property type="term" value="F:purine-specific mismatch base pair DNA N-glycosylase activity"/>
    <property type="evidence" value="ECO:0007669"/>
    <property type="project" value="UniProtKB-EC"/>
</dbReference>
<protein>
    <recommendedName>
        <fullName evidence="5 14">Adenine DNA glycosylase</fullName>
        <ecNumber evidence="4 14">3.2.2.31</ecNumber>
    </recommendedName>
</protein>
<dbReference type="PANTHER" id="PTHR42944">
    <property type="entry name" value="ADENINE DNA GLYCOSYLASE"/>
    <property type="match status" value="1"/>
</dbReference>
<dbReference type="Pfam" id="PF00633">
    <property type="entry name" value="HHH"/>
    <property type="match status" value="1"/>
</dbReference>
<comment type="catalytic activity">
    <reaction evidence="1 14">
        <text>Hydrolyzes free adenine bases from 7,8-dihydro-8-oxoguanine:adenine mismatched double-stranded DNA, leaving an apurinic site.</text>
        <dbReference type="EC" id="3.2.2.31"/>
    </reaction>
</comment>
<organism evidence="16 17">
    <name type="scientific">Candidatus Scybalocola faecigallinarum</name>
    <dbReference type="NCBI Taxonomy" id="2840941"/>
    <lineage>
        <taxon>Bacteria</taxon>
        <taxon>Bacillati</taxon>
        <taxon>Bacillota</taxon>
        <taxon>Clostridia</taxon>
        <taxon>Lachnospirales</taxon>
        <taxon>Lachnospiraceae</taxon>
        <taxon>Lachnospiraceae incertae sedis</taxon>
        <taxon>Candidatus Scybalocola (ex Gilroy et al. 2021)</taxon>
    </lineage>
</organism>
<dbReference type="InterPro" id="IPR003651">
    <property type="entry name" value="Endonuclease3_FeS-loop_motif"/>
</dbReference>
<evidence type="ECO:0000256" key="2">
    <source>
        <dbReference type="ARBA" id="ARBA00002933"/>
    </source>
</evidence>
<dbReference type="InterPro" id="IPR015797">
    <property type="entry name" value="NUDIX_hydrolase-like_dom_sf"/>
</dbReference>
<evidence type="ECO:0000256" key="13">
    <source>
        <dbReference type="ARBA" id="ARBA00023295"/>
    </source>
</evidence>
<keyword evidence="12" id="KW-0234">DNA repair</keyword>
<dbReference type="Gene3D" id="1.10.1670.10">
    <property type="entry name" value="Helix-hairpin-Helix base-excision DNA repair enzymes (C-terminal)"/>
    <property type="match status" value="1"/>
</dbReference>
<comment type="similarity">
    <text evidence="3 14">Belongs to the Nth/MutY family.</text>
</comment>
<dbReference type="CDD" id="cd03431">
    <property type="entry name" value="NUDIX_DNA_Glycosylase_C-MutY"/>
    <property type="match status" value="1"/>
</dbReference>
<dbReference type="InterPro" id="IPR003265">
    <property type="entry name" value="HhH-GPD_domain"/>
</dbReference>
<dbReference type="Pfam" id="PF00730">
    <property type="entry name" value="HhH-GPD"/>
    <property type="match status" value="1"/>
</dbReference>
<evidence type="ECO:0000256" key="14">
    <source>
        <dbReference type="RuleBase" id="RU365096"/>
    </source>
</evidence>
<evidence type="ECO:0000259" key="15">
    <source>
        <dbReference type="SMART" id="SM00478"/>
    </source>
</evidence>
<dbReference type="Pfam" id="PF10576">
    <property type="entry name" value="EndIII_4Fe-2S"/>
    <property type="match status" value="1"/>
</dbReference>
<evidence type="ECO:0000256" key="3">
    <source>
        <dbReference type="ARBA" id="ARBA00008343"/>
    </source>
</evidence>
<dbReference type="InterPro" id="IPR011257">
    <property type="entry name" value="DNA_glycosylase"/>
</dbReference>
<dbReference type="Gene3D" id="1.10.340.30">
    <property type="entry name" value="Hypothetical protein, domain 2"/>
    <property type="match status" value="1"/>
</dbReference>
<dbReference type="FunFam" id="1.10.340.30:FF:000002">
    <property type="entry name" value="Adenine DNA glycosylase"/>
    <property type="match status" value="1"/>
</dbReference>
<keyword evidence="10 14" id="KW-0408">Iron</keyword>
<dbReference type="GO" id="GO:0006298">
    <property type="term" value="P:mismatch repair"/>
    <property type="evidence" value="ECO:0007669"/>
    <property type="project" value="TreeGrafter"/>
</dbReference>
<dbReference type="NCBIfam" id="TIGR01084">
    <property type="entry name" value="mutY"/>
    <property type="match status" value="1"/>
</dbReference>
<keyword evidence="8 14" id="KW-0227">DNA damage</keyword>
<dbReference type="CDD" id="cd00056">
    <property type="entry name" value="ENDO3c"/>
    <property type="match status" value="1"/>
</dbReference>
<comment type="function">
    <text evidence="2">Adenine glycosylase active on G-A mispairs. MutY also corrects error-prone DNA synthesis past GO lesions which are due to the oxidatively damaged form of guanine: 7,8-dihydro-8-oxoguanine (8-oxo-dGTP).</text>
</comment>
<keyword evidence="7" id="KW-0479">Metal-binding</keyword>
<keyword evidence="9" id="KW-0378">Hydrolase</keyword>
<dbReference type="SUPFAM" id="SSF55811">
    <property type="entry name" value="Nudix"/>
    <property type="match status" value="1"/>
</dbReference>
<evidence type="ECO:0000256" key="4">
    <source>
        <dbReference type="ARBA" id="ARBA00012045"/>
    </source>
</evidence>
<evidence type="ECO:0000313" key="16">
    <source>
        <dbReference type="EMBL" id="HIS48656.1"/>
    </source>
</evidence>
<dbReference type="GO" id="GO:0035485">
    <property type="term" value="F:adenine/guanine mispair binding"/>
    <property type="evidence" value="ECO:0007669"/>
    <property type="project" value="TreeGrafter"/>
</dbReference>
<sequence>MNQTQSLLSGFDTPAFTKAICQWYRACGRDLPWRRTKDPYAIWISEIMLQQTQVETVRPYYERFMDTFPDVQSLALAPADQVYKLWEGLGYYRRASHLMEAAAALMADYGGQFPDTYEEILKLKGIGAYTASAIASIAFNIPKGVIDGNTLRIISRVLDCQENIAKDATKKLYQQIMDIWISSEDPSDFNQGMMDLGAMICTPKNPDCASCPVRDFCRANAHGTQKLLPVNIKNKNKEDIYLITALLRYKDKYFLIKNQEGLLADMYGLVQYELESPLSFEEEFYKKYHTGVRLLEYEKEFCHIFSHRVWHMSVYDGELDSADLPQIRENLYTWDQLMALPIPTAHKKIIRAIHK</sequence>
<dbReference type="GO" id="GO:0006284">
    <property type="term" value="P:base-excision repair"/>
    <property type="evidence" value="ECO:0007669"/>
    <property type="project" value="UniProtKB-UniRule"/>
</dbReference>
<dbReference type="InterPro" id="IPR029119">
    <property type="entry name" value="MutY_C"/>
</dbReference>
<evidence type="ECO:0000256" key="9">
    <source>
        <dbReference type="ARBA" id="ARBA00022801"/>
    </source>
</evidence>
<dbReference type="InterPro" id="IPR000445">
    <property type="entry name" value="HhH_motif"/>
</dbReference>
<comment type="caution">
    <text evidence="16">The sequence shown here is derived from an EMBL/GenBank/DDBJ whole genome shotgun (WGS) entry which is preliminary data.</text>
</comment>
<name>A0A9D1F6X2_9FIRM</name>
<dbReference type="Gene3D" id="3.90.79.10">
    <property type="entry name" value="Nucleoside Triphosphate Pyrophosphohydrolase"/>
    <property type="match status" value="1"/>
</dbReference>
<evidence type="ECO:0000256" key="7">
    <source>
        <dbReference type="ARBA" id="ARBA00022723"/>
    </source>
</evidence>
<dbReference type="EC" id="3.2.2.31" evidence="4 14"/>
<dbReference type="SUPFAM" id="SSF48150">
    <property type="entry name" value="DNA-glycosylase"/>
    <property type="match status" value="1"/>
</dbReference>
<gene>
    <name evidence="16" type="primary">mutY</name>
    <name evidence="16" type="ORF">IAB46_14100</name>
</gene>
<dbReference type="PANTHER" id="PTHR42944:SF1">
    <property type="entry name" value="ADENINE DNA GLYCOSYLASE"/>
    <property type="match status" value="1"/>
</dbReference>
<dbReference type="InterPro" id="IPR005760">
    <property type="entry name" value="A/G_AdeGlyc_MutY"/>
</dbReference>
<accession>A0A9D1F6X2</accession>
<dbReference type="SMART" id="SM00478">
    <property type="entry name" value="ENDO3c"/>
    <property type="match status" value="1"/>
</dbReference>
<dbReference type="GO" id="GO:0051539">
    <property type="term" value="F:4 iron, 4 sulfur cluster binding"/>
    <property type="evidence" value="ECO:0007669"/>
    <property type="project" value="UniProtKB-UniRule"/>
</dbReference>
<keyword evidence="6" id="KW-0004">4Fe-4S</keyword>
<dbReference type="InterPro" id="IPR044298">
    <property type="entry name" value="MIG/MutY"/>
</dbReference>
<reference evidence="16" key="1">
    <citation type="submission" date="2020-10" db="EMBL/GenBank/DDBJ databases">
        <authorList>
            <person name="Gilroy R."/>
        </authorList>
    </citation>
    <scope>NUCLEOTIDE SEQUENCE</scope>
    <source>
        <strain evidence="16">CHK178-757</strain>
    </source>
</reference>
<dbReference type="EMBL" id="DVIT01000060">
    <property type="protein sequence ID" value="HIS48656.1"/>
    <property type="molecule type" value="Genomic_DNA"/>
</dbReference>
<evidence type="ECO:0000256" key="6">
    <source>
        <dbReference type="ARBA" id="ARBA00022485"/>
    </source>
</evidence>
<evidence type="ECO:0000256" key="12">
    <source>
        <dbReference type="ARBA" id="ARBA00023204"/>
    </source>
</evidence>
<dbReference type="GO" id="GO:0034039">
    <property type="term" value="F:8-oxo-7,8-dihydroguanine DNA N-glycosylase activity"/>
    <property type="evidence" value="ECO:0007669"/>
    <property type="project" value="TreeGrafter"/>
</dbReference>
<evidence type="ECO:0000256" key="5">
    <source>
        <dbReference type="ARBA" id="ARBA00022023"/>
    </source>
</evidence>
<evidence type="ECO:0000256" key="8">
    <source>
        <dbReference type="ARBA" id="ARBA00022763"/>
    </source>
</evidence>
<evidence type="ECO:0000256" key="1">
    <source>
        <dbReference type="ARBA" id="ARBA00000843"/>
    </source>
</evidence>
<dbReference type="GO" id="GO:0032357">
    <property type="term" value="F:oxidized purine DNA binding"/>
    <property type="evidence" value="ECO:0007669"/>
    <property type="project" value="TreeGrafter"/>
</dbReference>
<dbReference type="InterPro" id="IPR023170">
    <property type="entry name" value="HhH_base_excis_C"/>
</dbReference>
<dbReference type="Proteomes" id="UP000823927">
    <property type="component" value="Unassembled WGS sequence"/>
</dbReference>
<evidence type="ECO:0000313" key="17">
    <source>
        <dbReference type="Proteomes" id="UP000823927"/>
    </source>
</evidence>
<keyword evidence="13 14" id="KW-0326">Glycosidase</keyword>
<evidence type="ECO:0000256" key="10">
    <source>
        <dbReference type="ARBA" id="ARBA00023004"/>
    </source>
</evidence>
<dbReference type="AlphaFoldDB" id="A0A9D1F6X2"/>
<comment type="cofactor">
    <cofactor evidence="14">
        <name>[4Fe-4S] cluster</name>
        <dbReference type="ChEBI" id="CHEBI:49883"/>
    </cofactor>
    <text evidence="14">Binds 1 [4Fe-4S] cluster.</text>
</comment>